<dbReference type="GO" id="GO:0016020">
    <property type="term" value="C:membrane"/>
    <property type="evidence" value="ECO:0007669"/>
    <property type="project" value="UniProtKB-SubCell"/>
</dbReference>
<feature type="transmembrane region" description="Helical" evidence="6">
    <location>
        <begin position="103"/>
        <end position="125"/>
    </location>
</feature>
<sequence length="270" mass="30146">MTGAALFSTVKLVHVVGWDDLIILLSLVGFGQHTTVIAAQFAIERFFKGSMIQMLGYPAFSLPNISITILVCQLPSSSPRHTVALYSMAILQSCWNPNILNNFSYWFCAYTTFTDVVLAVVPAYPFWNLQMAWSTKVGLIVMMSMTMLSAIITVIKGTYLPLFTDTTDPREPVQLAIWGLVEQNIVIMATYVPTMRPFFIRTWRCSFSTKPGARSRYLAQDPSTYTRRTRSQLKCRSGPISDVALTQFELHGDPFDQTVTGGQAVGANDR</sequence>
<keyword evidence="9" id="KW-1185">Reference proteome</keyword>
<feature type="domain" description="Rhodopsin" evidence="7">
    <location>
        <begin position="85"/>
        <end position="199"/>
    </location>
</feature>
<reference evidence="8 9" key="1">
    <citation type="journal article" date="2012" name="PLoS Pathog.">
        <title>Diverse lifestyles and strategies of plant pathogenesis encoded in the genomes of eighteen Dothideomycetes fungi.</title>
        <authorList>
            <person name="Ohm R.A."/>
            <person name="Feau N."/>
            <person name="Henrissat B."/>
            <person name="Schoch C.L."/>
            <person name="Horwitz B.A."/>
            <person name="Barry K.W."/>
            <person name="Condon B.J."/>
            <person name="Copeland A.C."/>
            <person name="Dhillon B."/>
            <person name="Glaser F."/>
            <person name="Hesse C.N."/>
            <person name="Kosti I."/>
            <person name="LaButti K."/>
            <person name="Lindquist E.A."/>
            <person name="Lucas S."/>
            <person name="Salamov A.A."/>
            <person name="Bradshaw R.E."/>
            <person name="Ciuffetti L."/>
            <person name="Hamelin R.C."/>
            <person name="Kema G.H.J."/>
            <person name="Lawrence C."/>
            <person name="Scott J.A."/>
            <person name="Spatafora J.W."/>
            <person name="Turgeon B.G."/>
            <person name="de Wit P.J.G.M."/>
            <person name="Zhong S."/>
            <person name="Goodwin S.B."/>
            <person name="Grigoriev I.V."/>
        </authorList>
    </citation>
    <scope>NUCLEOTIDE SEQUENCE [LARGE SCALE GENOMIC DNA]</scope>
    <source>
        <strain evidence="9">C4 / ATCC 48331 / race T</strain>
    </source>
</reference>
<evidence type="ECO:0000256" key="1">
    <source>
        <dbReference type="ARBA" id="ARBA00004141"/>
    </source>
</evidence>
<keyword evidence="3 6" id="KW-1133">Transmembrane helix</keyword>
<evidence type="ECO:0000256" key="3">
    <source>
        <dbReference type="ARBA" id="ARBA00022989"/>
    </source>
</evidence>
<keyword evidence="4 6" id="KW-0472">Membrane</keyword>
<feature type="transmembrane region" description="Helical" evidence="6">
    <location>
        <begin position="175"/>
        <end position="194"/>
    </location>
</feature>
<feature type="transmembrane region" description="Helical" evidence="6">
    <location>
        <begin position="137"/>
        <end position="155"/>
    </location>
</feature>
<protein>
    <recommendedName>
        <fullName evidence="7">Rhodopsin domain-containing protein</fullName>
    </recommendedName>
</protein>
<organism evidence="8 9">
    <name type="scientific">Cochliobolus heterostrophus (strain C4 / ATCC 48331 / race T)</name>
    <name type="common">Southern corn leaf blight fungus</name>
    <name type="synonym">Bipolaris maydis</name>
    <dbReference type="NCBI Taxonomy" id="665024"/>
    <lineage>
        <taxon>Eukaryota</taxon>
        <taxon>Fungi</taxon>
        <taxon>Dikarya</taxon>
        <taxon>Ascomycota</taxon>
        <taxon>Pezizomycotina</taxon>
        <taxon>Dothideomycetes</taxon>
        <taxon>Pleosporomycetidae</taxon>
        <taxon>Pleosporales</taxon>
        <taxon>Pleosporineae</taxon>
        <taxon>Pleosporaceae</taxon>
        <taxon>Bipolaris</taxon>
    </lineage>
</organism>
<dbReference type="EMBL" id="KB733455">
    <property type="protein sequence ID" value="ENI05262.1"/>
    <property type="molecule type" value="Genomic_DNA"/>
</dbReference>
<evidence type="ECO:0000313" key="8">
    <source>
        <dbReference type="EMBL" id="ENI05262.1"/>
    </source>
</evidence>
<evidence type="ECO:0000259" key="7">
    <source>
        <dbReference type="Pfam" id="PF20684"/>
    </source>
</evidence>
<keyword evidence="2 6" id="KW-0812">Transmembrane</keyword>
<dbReference type="OrthoDB" id="3934549at2759"/>
<comment type="subcellular location">
    <subcellularLocation>
        <location evidence="1">Membrane</location>
        <topology evidence="1">Multi-pass membrane protein</topology>
    </subcellularLocation>
</comment>
<evidence type="ECO:0000256" key="2">
    <source>
        <dbReference type="ARBA" id="ARBA00022692"/>
    </source>
</evidence>
<evidence type="ECO:0000313" key="9">
    <source>
        <dbReference type="Proteomes" id="UP000012338"/>
    </source>
</evidence>
<evidence type="ECO:0000256" key="4">
    <source>
        <dbReference type="ARBA" id="ARBA00023136"/>
    </source>
</evidence>
<accession>N4XJD4</accession>
<dbReference type="InterPro" id="IPR052337">
    <property type="entry name" value="SAT4-like"/>
</dbReference>
<gene>
    <name evidence="8" type="ORF">COCC4DRAFT_61095</name>
</gene>
<dbReference type="Proteomes" id="UP000012338">
    <property type="component" value="Unassembled WGS sequence"/>
</dbReference>
<proteinExistence type="inferred from homology"/>
<reference evidence="9" key="2">
    <citation type="journal article" date="2013" name="PLoS Genet.">
        <title>Comparative genome structure, secondary metabolite, and effector coding capacity across Cochliobolus pathogens.</title>
        <authorList>
            <person name="Condon B.J."/>
            <person name="Leng Y."/>
            <person name="Wu D."/>
            <person name="Bushley K.E."/>
            <person name="Ohm R.A."/>
            <person name="Otillar R."/>
            <person name="Martin J."/>
            <person name="Schackwitz W."/>
            <person name="Grimwood J."/>
            <person name="MohdZainudin N."/>
            <person name="Xue C."/>
            <person name="Wang R."/>
            <person name="Manning V.A."/>
            <person name="Dhillon B."/>
            <person name="Tu Z.J."/>
            <person name="Steffenson B.J."/>
            <person name="Salamov A."/>
            <person name="Sun H."/>
            <person name="Lowry S."/>
            <person name="LaButti K."/>
            <person name="Han J."/>
            <person name="Copeland A."/>
            <person name="Lindquist E."/>
            <person name="Barry K."/>
            <person name="Schmutz J."/>
            <person name="Baker S.E."/>
            <person name="Ciuffetti L.M."/>
            <person name="Grigoriev I.V."/>
            <person name="Zhong S."/>
            <person name="Turgeon B.G."/>
        </authorList>
    </citation>
    <scope>NUCLEOTIDE SEQUENCE [LARGE SCALE GENOMIC DNA]</scope>
    <source>
        <strain evidence="9">C4 / ATCC 48331 / race T</strain>
    </source>
</reference>
<dbReference type="PANTHER" id="PTHR33048">
    <property type="entry name" value="PTH11-LIKE INTEGRAL MEMBRANE PROTEIN (AFU_ORTHOLOGUE AFUA_5G11245)"/>
    <property type="match status" value="1"/>
</dbReference>
<dbReference type="InterPro" id="IPR049326">
    <property type="entry name" value="Rhodopsin_dom_fungi"/>
</dbReference>
<evidence type="ECO:0000256" key="5">
    <source>
        <dbReference type="ARBA" id="ARBA00038359"/>
    </source>
</evidence>
<name>N4XJD4_COCH4</name>
<evidence type="ECO:0000256" key="6">
    <source>
        <dbReference type="SAM" id="Phobius"/>
    </source>
</evidence>
<dbReference type="PANTHER" id="PTHR33048:SF155">
    <property type="entry name" value="INTEGRAL MEMBRANE PROTEIN"/>
    <property type="match status" value="1"/>
</dbReference>
<dbReference type="AlphaFoldDB" id="N4XJD4"/>
<feature type="transmembrane region" description="Helical" evidence="6">
    <location>
        <begin position="21"/>
        <end position="43"/>
    </location>
</feature>
<comment type="similarity">
    <text evidence="5">Belongs to the SAT4 family.</text>
</comment>
<dbReference type="HOGENOM" id="CLU_1023044_0_0_1"/>
<dbReference type="Pfam" id="PF20684">
    <property type="entry name" value="Fung_rhodopsin"/>
    <property type="match status" value="1"/>
</dbReference>